<gene>
    <name evidence="2" type="ORF">QTG54_002355</name>
</gene>
<dbReference type="EMBL" id="JATAAI010000003">
    <property type="protein sequence ID" value="KAK1747011.1"/>
    <property type="molecule type" value="Genomic_DNA"/>
</dbReference>
<keyword evidence="3" id="KW-1185">Reference proteome</keyword>
<feature type="region of interest" description="Disordered" evidence="1">
    <location>
        <begin position="155"/>
        <end position="183"/>
    </location>
</feature>
<evidence type="ECO:0000256" key="1">
    <source>
        <dbReference type="SAM" id="MobiDB-lite"/>
    </source>
</evidence>
<organism evidence="2 3">
    <name type="scientific">Skeletonema marinoi</name>
    <dbReference type="NCBI Taxonomy" id="267567"/>
    <lineage>
        <taxon>Eukaryota</taxon>
        <taxon>Sar</taxon>
        <taxon>Stramenopiles</taxon>
        <taxon>Ochrophyta</taxon>
        <taxon>Bacillariophyta</taxon>
        <taxon>Coscinodiscophyceae</taxon>
        <taxon>Thalassiosirophycidae</taxon>
        <taxon>Thalassiosirales</taxon>
        <taxon>Skeletonemataceae</taxon>
        <taxon>Skeletonema</taxon>
        <taxon>Skeletonema marinoi-dohrnii complex</taxon>
    </lineage>
</organism>
<name>A0AAD9DGM1_9STRA</name>
<feature type="compositionally biased region" description="Low complexity" evidence="1">
    <location>
        <begin position="80"/>
        <end position="103"/>
    </location>
</feature>
<reference evidence="2" key="1">
    <citation type="submission" date="2023-06" db="EMBL/GenBank/DDBJ databases">
        <title>Survivors Of The Sea: Transcriptome response of Skeletonema marinoi to long-term dormancy.</title>
        <authorList>
            <person name="Pinder M.I.M."/>
            <person name="Kourtchenko O."/>
            <person name="Robertson E.K."/>
            <person name="Larsson T."/>
            <person name="Maumus F."/>
            <person name="Osuna-Cruz C.M."/>
            <person name="Vancaester E."/>
            <person name="Stenow R."/>
            <person name="Vandepoele K."/>
            <person name="Ploug H."/>
            <person name="Bruchert V."/>
            <person name="Godhe A."/>
            <person name="Topel M."/>
        </authorList>
    </citation>
    <scope>NUCLEOTIDE SEQUENCE</scope>
    <source>
        <strain evidence="2">R05AC</strain>
    </source>
</reference>
<dbReference type="AlphaFoldDB" id="A0AAD9DGM1"/>
<protein>
    <submittedName>
        <fullName evidence="2">Uncharacterized protein</fullName>
    </submittedName>
</protein>
<accession>A0AAD9DGM1</accession>
<dbReference type="Proteomes" id="UP001224775">
    <property type="component" value="Unassembled WGS sequence"/>
</dbReference>
<evidence type="ECO:0000313" key="2">
    <source>
        <dbReference type="EMBL" id="KAK1747011.1"/>
    </source>
</evidence>
<feature type="region of interest" description="Disordered" evidence="1">
    <location>
        <begin position="29"/>
        <end position="103"/>
    </location>
</feature>
<sequence>MPSHRRSSRATRRCSLQCLDLVSSMQSLVLDGSSDDENQPPRRSAKTTTSKQQQQQQQQQLQPRRSKRIQEQNAKKKKQQTLLSLPSSPVSTIDTPSSTITTTSSNHDLLADLLPKVASLSSVITPIKTTPGKLPRGVHFGNNSVAKFSGCDPPMHMERLSPNASQQLFPREDDDESSVDDETKQNCHILAQWDDSFDELDQIESDDDDDSVEVDNIGQEVELWRDATVIVEEEEDIVDDNTTLPCPYDLHRVSSRPTKRVDEYFCKGCGSGVRRTTRYVYEED</sequence>
<evidence type="ECO:0000313" key="3">
    <source>
        <dbReference type="Proteomes" id="UP001224775"/>
    </source>
</evidence>
<proteinExistence type="predicted"/>
<feature type="compositionally biased region" description="Low complexity" evidence="1">
    <location>
        <begin position="52"/>
        <end position="62"/>
    </location>
</feature>
<comment type="caution">
    <text evidence="2">The sequence shown here is derived from an EMBL/GenBank/DDBJ whole genome shotgun (WGS) entry which is preliminary data.</text>
</comment>